<dbReference type="InterPro" id="IPR052713">
    <property type="entry name" value="FeoA"/>
</dbReference>
<gene>
    <name evidence="3" type="ORF">Kalk_12785</name>
</gene>
<dbReference type="Proteomes" id="UP000235116">
    <property type="component" value="Chromosome"/>
</dbReference>
<keyword evidence="4" id="KW-1185">Reference proteome</keyword>
<dbReference type="SMART" id="SM00899">
    <property type="entry name" value="FeoA"/>
    <property type="match status" value="1"/>
</dbReference>
<sequence>MNFTDLSVGDSARVLSYHGLTDSYRKKLMSMGLIPGTCFNLERVAPLGDPVEINVRGFRLSLRRMEAAGLQVERL</sequence>
<dbReference type="InterPro" id="IPR008988">
    <property type="entry name" value="Transcriptional_repressor_C"/>
</dbReference>
<evidence type="ECO:0000259" key="2">
    <source>
        <dbReference type="SMART" id="SM00899"/>
    </source>
</evidence>
<dbReference type="InterPro" id="IPR007167">
    <property type="entry name" value="Fe-transptr_FeoA-like"/>
</dbReference>
<dbReference type="Gene3D" id="2.30.30.90">
    <property type="match status" value="1"/>
</dbReference>
<proteinExistence type="predicted"/>
<dbReference type="EMBL" id="CP022684">
    <property type="protein sequence ID" value="AUM14939.1"/>
    <property type="molecule type" value="Genomic_DNA"/>
</dbReference>
<protein>
    <submittedName>
        <fullName evidence="3">Ferrous iron transport protein A</fullName>
    </submittedName>
</protein>
<dbReference type="KEGG" id="kak:Kalk_12785"/>
<evidence type="ECO:0000313" key="4">
    <source>
        <dbReference type="Proteomes" id="UP000235116"/>
    </source>
</evidence>
<dbReference type="SUPFAM" id="SSF50037">
    <property type="entry name" value="C-terminal domain of transcriptional repressors"/>
    <property type="match status" value="1"/>
</dbReference>
<dbReference type="PANTHER" id="PTHR42954:SF2">
    <property type="entry name" value="FE(2+) TRANSPORT PROTEIN A"/>
    <property type="match status" value="1"/>
</dbReference>
<name>A0A2K9LRH5_9GAMM</name>
<reference evidence="4" key="1">
    <citation type="submission" date="2017-08" db="EMBL/GenBank/DDBJ databases">
        <title>Direct submision.</title>
        <authorList>
            <person name="Kim S.-J."/>
            <person name="Rhee S.-K."/>
        </authorList>
    </citation>
    <scope>NUCLEOTIDE SEQUENCE [LARGE SCALE GENOMIC DNA]</scope>
    <source>
        <strain evidence="4">GI5</strain>
    </source>
</reference>
<keyword evidence="1" id="KW-0408">Iron</keyword>
<evidence type="ECO:0000256" key="1">
    <source>
        <dbReference type="ARBA" id="ARBA00023004"/>
    </source>
</evidence>
<evidence type="ECO:0000313" key="3">
    <source>
        <dbReference type="EMBL" id="AUM14939.1"/>
    </source>
</evidence>
<organism evidence="3 4">
    <name type="scientific">Ketobacter alkanivorans</name>
    <dbReference type="NCBI Taxonomy" id="1917421"/>
    <lineage>
        <taxon>Bacteria</taxon>
        <taxon>Pseudomonadati</taxon>
        <taxon>Pseudomonadota</taxon>
        <taxon>Gammaproteobacteria</taxon>
        <taxon>Pseudomonadales</taxon>
        <taxon>Ketobacteraceae</taxon>
        <taxon>Ketobacter</taxon>
    </lineage>
</organism>
<dbReference type="GO" id="GO:0046914">
    <property type="term" value="F:transition metal ion binding"/>
    <property type="evidence" value="ECO:0007669"/>
    <property type="project" value="InterPro"/>
</dbReference>
<dbReference type="AlphaFoldDB" id="A0A2K9LRH5"/>
<dbReference type="Pfam" id="PF04023">
    <property type="entry name" value="FeoA"/>
    <property type="match status" value="1"/>
</dbReference>
<accession>A0A2K9LRH5</accession>
<dbReference type="OrthoDB" id="9811076at2"/>
<dbReference type="InterPro" id="IPR038157">
    <property type="entry name" value="FeoA_core_dom"/>
</dbReference>
<dbReference type="PANTHER" id="PTHR42954">
    <property type="entry name" value="FE(2+) TRANSPORT PROTEIN A"/>
    <property type="match status" value="1"/>
</dbReference>
<feature type="domain" description="Ferrous iron transporter FeoA-like" evidence="2">
    <location>
        <begin position="1"/>
        <end position="74"/>
    </location>
</feature>